<dbReference type="AlphaFoldDB" id="A0A066V4S9"/>
<sequence>MKIPVSTCQTGNPCAIPVFVAIYSSAALSKVAEELTSGSLQSGISAQSNAWAWLKRLYGSHSGNGYGGNTFISKEAANGVWLLDCKSKESYILRKMQLLAAKSTLVTTIDMSIARSPSTTLSDSNLTQVYESVFLSIPSAKSARESRKCYINYVHVGPSTSDRITATYAVQRWAELLDVDFAVEDQQGPISDVGSTLKSCKTEDIGSDHMAHPVWDTEVVHPVPLMLLIGAKRTIRIIDFISYIDNLSLELQAGNCHVQIEAHDDILPNRIWEIFHMLPGAEQSEFFRIPRSNHDRPQQLPPFKTLLEEGSTMPERPRIAVVIEYDDFIGHMARDNGHVSDDLGGRSGSALPLDARHKASNLPLAPFSSRSLAAFGNRRKLIRRRKIMASVKELQFLFLAPNSILQEHQNITLHVVVTIQEDAELNHKDLAR</sequence>
<organism evidence="1 2">
    <name type="scientific">Tilletiaria anomala (strain ATCC 24038 / CBS 436.72 / UBC 951)</name>
    <dbReference type="NCBI Taxonomy" id="1037660"/>
    <lineage>
        <taxon>Eukaryota</taxon>
        <taxon>Fungi</taxon>
        <taxon>Dikarya</taxon>
        <taxon>Basidiomycota</taxon>
        <taxon>Ustilaginomycotina</taxon>
        <taxon>Exobasidiomycetes</taxon>
        <taxon>Georgefischeriales</taxon>
        <taxon>Tilletiariaceae</taxon>
        <taxon>Tilletiaria</taxon>
    </lineage>
</organism>
<dbReference type="Proteomes" id="UP000027361">
    <property type="component" value="Unassembled WGS sequence"/>
</dbReference>
<dbReference type="InParanoid" id="A0A066V4S9"/>
<protein>
    <submittedName>
        <fullName evidence="1">Uncharacterized protein</fullName>
    </submittedName>
</protein>
<proteinExistence type="predicted"/>
<gene>
    <name evidence="1" type="ORF">K437DRAFT_265508</name>
</gene>
<dbReference type="EMBL" id="JMSN01000227">
    <property type="protein sequence ID" value="KDN35238.1"/>
    <property type="molecule type" value="Genomic_DNA"/>
</dbReference>
<dbReference type="HOGENOM" id="CLU_634888_0_0_1"/>
<evidence type="ECO:0000313" key="2">
    <source>
        <dbReference type="Proteomes" id="UP000027361"/>
    </source>
</evidence>
<keyword evidence="2" id="KW-1185">Reference proteome</keyword>
<accession>A0A066V4S9</accession>
<dbReference type="GeneID" id="25265762"/>
<name>A0A066V4S9_TILAU</name>
<comment type="caution">
    <text evidence="1">The sequence shown here is derived from an EMBL/GenBank/DDBJ whole genome shotgun (WGS) entry which is preliminary data.</text>
</comment>
<dbReference type="RefSeq" id="XP_013239760.1">
    <property type="nucleotide sequence ID" value="XM_013384306.1"/>
</dbReference>
<reference evidence="1 2" key="1">
    <citation type="submission" date="2014-05" db="EMBL/GenBank/DDBJ databases">
        <title>Draft genome sequence of a rare smut relative, Tilletiaria anomala UBC 951.</title>
        <authorList>
            <consortium name="DOE Joint Genome Institute"/>
            <person name="Toome M."/>
            <person name="Kuo A."/>
            <person name="Henrissat B."/>
            <person name="Lipzen A."/>
            <person name="Tritt A."/>
            <person name="Yoshinaga Y."/>
            <person name="Zane M."/>
            <person name="Barry K."/>
            <person name="Grigoriev I.V."/>
            <person name="Spatafora J.W."/>
            <person name="Aimea M.C."/>
        </authorList>
    </citation>
    <scope>NUCLEOTIDE SEQUENCE [LARGE SCALE GENOMIC DNA]</scope>
    <source>
        <strain evidence="1 2">UBC 951</strain>
    </source>
</reference>
<evidence type="ECO:0000313" key="1">
    <source>
        <dbReference type="EMBL" id="KDN35238.1"/>
    </source>
</evidence>